<name>A0A6C0LEK3_9ZZZZ</name>
<proteinExistence type="predicted"/>
<organism evidence="1">
    <name type="scientific">viral metagenome</name>
    <dbReference type="NCBI Taxonomy" id="1070528"/>
    <lineage>
        <taxon>unclassified sequences</taxon>
        <taxon>metagenomes</taxon>
        <taxon>organismal metagenomes</taxon>
    </lineage>
</organism>
<evidence type="ECO:0000313" key="1">
    <source>
        <dbReference type="EMBL" id="QHU29426.1"/>
    </source>
</evidence>
<dbReference type="AlphaFoldDB" id="A0A6C0LEK3"/>
<accession>A0A6C0LEK3</accession>
<protein>
    <submittedName>
        <fullName evidence="1">Uncharacterized protein</fullName>
    </submittedName>
</protein>
<sequence>MIPRKENVVLVVIQKSKKIILEIQFIVKSVKNHL</sequence>
<reference evidence="1" key="1">
    <citation type="journal article" date="2020" name="Nature">
        <title>Giant virus diversity and host interactions through global metagenomics.</title>
        <authorList>
            <person name="Schulz F."/>
            <person name="Roux S."/>
            <person name="Paez-Espino D."/>
            <person name="Jungbluth S."/>
            <person name="Walsh D.A."/>
            <person name="Denef V.J."/>
            <person name="McMahon K.D."/>
            <person name="Konstantinidis K.T."/>
            <person name="Eloe-Fadrosh E.A."/>
            <person name="Kyrpides N.C."/>
            <person name="Woyke T."/>
        </authorList>
    </citation>
    <scope>NUCLEOTIDE SEQUENCE</scope>
    <source>
        <strain evidence="1">GVMAG-M-3300027804-48</strain>
    </source>
</reference>
<dbReference type="EMBL" id="MN740489">
    <property type="protein sequence ID" value="QHU29426.1"/>
    <property type="molecule type" value="Genomic_DNA"/>
</dbReference>